<feature type="domain" description="Glucose-methanol-choline oxidoreductase N-terminal" evidence="5">
    <location>
        <begin position="15"/>
        <end position="29"/>
    </location>
</feature>
<proteinExistence type="inferred from homology"/>
<name>A0A226F507_FOLCA</name>
<accession>A0A226F507</accession>
<evidence type="ECO:0000256" key="4">
    <source>
        <dbReference type="ARBA" id="ARBA00022827"/>
    </source>
</evidence>
<comment type="caution">
    <text evidence="6">The sequence shown here is derived from an EMBL/GenBank/DDBJ whole genome shotgun (WGS) entry which is preliminary data.</text>
</comment>
<evidence type="ECO:0000256" key="2">
    <source>
        <dbReference type="ARBA" id="ARBA00010790"/>
    </source>
</evidence>
<dbReference type="Pfam" id="PF05199">
    <property type="entry name" value="GMC_oxred_C"/>
    <property type="match status" value="1"/>
</dbReference>
<keyword evidence="3" id="KW-0285">Flavoprotein</keyword>
<dbReference type="Gene3D" id="3.30.560.10">
    <property type="entry name" value="Glucose Oxidase, domain 3"/>
    <property type="match status" value="1"/>
</dbReference>
<dbReference type="InterPro" id="IPR000172">
    <property type="entry name" value="GMC_OxRdtase_N"/>
</dbReference>
<reference evidence="6 7" key="1">
    <citation type="submission" date="2015-12" db="EMBL/GenBank/DDBJ databases">
        <title>The genome of Folsomia candida.</title>
        <authorList>
            <person name="Faddeeva A."/>
            <person name="Derks M.F."/>
            <person name="Anvar Y."/>
            <person name="Smit S."/>
            <person name="Van Straalen N."/>
            <person name="Roelofs D."/>
        </authorList>
    </citation>
    <scope>NUCLEOTIDE SEQUENCE [LARGE SCALE GENOMIC DNA]</scope>
    <source>
        <strain evidence="6 7">VU population</strain>
        <tissue evidence="6">Whole body</tissue>
    </source>
</reference>
<dbReference type="InterPro" id="IPR007867">
    <property type="entry name" value="GMC_OxRtase_C"/>
</dbReference>
<keyword evidence="4" id="KW-0274">FAD</keyword>
<evidence type="ECO:0000313" key="7">
    <source>
        <dbReference type="Proteomes" id="UP000198287"/>
    </source>
</evidence>
<dbReference type="SUPFAM" id="SSF54373">
    <property type="entry name" value="FAD-linked reductases, C-terminal domain"/>
    <property type="match status" value="1"/>
</dbReference>
<dbReference type="InterPro" id="IPR036188">
    <property type="entry name" value="FAD/NAD-bd_sf"/>
</dbReference>
<comment type="cofactor">
    <cofactor evidence="1">
        <name>FAD</name>
        <dbReference type="ChEBI" id="CHEBI:57692"/>
    </cofactor>
</comment>
<dbReference type="AlphaFoldDB" id="A0A226F507"/>
<evidence type="ECO:0000259" key="5">
    <source>
        <dbReference type="PROSITE" id="PS00624"/>
    </source>
</evidence>
<dbReference type="InterPro" id="IPR012132">
    <property type="entry name" value="GMC_OxRdtase"/>
</dbReference>
<evidence type="ECO:0000256" key="3">
    <source>
        <dbReference type="ARBA" id="ARBA00022630"/>
    </source>
</evidence>
<dbReference type="OMA" id="WIAHGAN"/>
<dbReference type="PROSITE" id="PS00624">
    <property type="entry name" value="GMC_OXRED_2"/>
    <property type="match status" value="1"/>
</dbReference>
<dbReference type="GO" id="GO:0050660">
    <property type="term" value="F:flavin adenine dinucleotide binding"/>
    <property type="evidence" value="ECO:0007669"/>
    <property type="project" value="InterPro"/>
</dbReference>
<dbReference type="PANTHER" id="PTHR11552">
    <property type="entry name" value="GLUCOSE-METHANOL-CHOLINE GMC OXIDOREDUCTASE"/>
    <property type="match status" value="1"/>
</dbReference>
<comment type="similarity">
    <text evidence="2">Belongs to the GMC oxidoreductase family.</text>
</comment>
<dbReference type="EMBL" id="LNIX01000001">
    <property type="protein sequence ID" value="OXA63996.1"/>
    <property type="molecule type" value="Genomic_DNA"/>
</dbReference>
<evidence type="ECO:0000256" key="1">
    <source>
        <dbReference type="ARBA" id="ARBA00001974"/>
    </source>
</evidence>
<dbReference type="PANTHER" id="PTHR11552:SF147">
    <property type="entry name" value="CHOLINE DEHYDROGENASE, MITOCHONDRIAL"/>
    <property type="match status" value="1"/>
</dbReference>
<dbReference type="OrthoDB" id="269227at2759"/>
<dbReference type="Gene3D" id="3.50.50.60">
    <property type="entry name" value="FAD/NAD(P)-binding domain"/>
    <property type="match status" value="1"/>
</dbReference>
<gene>
    <name evidence="6" type="ORF">Fcan01_00335</name>
</gene>
<dbReference type="GO" id="GO:0016614">
    <property type="term" value="F:oxidoreductase activity, acting on CH-OH group of donors"/>
    <property type="evidence" value="ECO:0007669"/>
    <property type="project" value="InterPro"/>
</dbReference>
<dbReference type="Proteomes" id="UP000198287">
    <property type="component" value="Unassembled WGS sequence"/>
</dbReference>
<dbReference type="STRING" id="158441.A0A226F507"/>
<protein>
    <submittedName>
        <fullName evidence="6">Glucose dehydrogenase [FAD, quinone]</fullName>
    </submittedName>
</protein>
<organism evidence="6 7">
    <name type="scientific">Folsomia candida</name>
    <name type="common">Springtail</name>
    <dbReference type="NCBI Taxonomy" id="158441"/>
    <lineage>
        <taxon>Eukaryota</taxon>
        <taxon>Metazoa</taxon>
        <taxon>Ecdysozoa</taxon>
        <taxon>Arthropoda</taxon>
        <taxon>Hexapoda</taxon>
        <taxon>Collembola</taxon>
        <taxon>Entomobryomorpha</taxon>
        <taxon>Isotomoidea</taxon>
        <taxon>Isotomidae</taxon>
        <taxon>Proisotominae</taxon>
        <taxon>Folsomia</taxon>
    </lineage>
</organism>
<evidence type="ECO:0000313" key="6">
    <source>
        <dbReference type="EMBL" id="OXA63996.1"/>
    </source>
</evidence>
<dbReference type="Pfam" id="PF00732">
    <property type="entry name" value="GMC_oxred_N"/>
    <property type="match status" value="1"/>
</dbReference>
<sequence length="323" mass="35599">MGAHSLPQEVILSAGAIGSPHLLMLSGIGHSDHLASFGIPTISNLAVGDNLQDHVLSIAGPILVNASVSYISDRDLTMGSIKQYLRNHTGPLSSSAVPAIGLFSTTQPPEPNWPNLYAILHPIGIHTAFGKDFDFFFGLKDMRSWVDGFIGRDAHIVRFNLGLPKSTGTVRLRSVNPIDQPVVDLNFFSDSDDLKDMISGLKMLIKLYEKTKAFGKYNATLMPKHFPGCERHKFRSDEYFECFVRHWSVTTWHQCCTAKMGHANDPKAVLDSRLRVRGVKGLRVADASIMPKITNANPNAPVIMIGEKAASMILDDWEKSTEF</sequence>
<dbReference type="SUPFAM" id="SSF51905">
    <property type="entry name" value="FAD/NAD(P)-binding domain"/>
    <property type="match status" value="1"/>
</dbReference>
<keyword evidence="7" id="KW-1185">Reference proteome</keyword>